<evidence type="ECO:0000313" key="3">
    <source>
        <dbReference type="Proteomes" id="UP000479710"/>
    </source>
</evidence>
<protein>
    <recommendedName>
        <fullName evidence="1">Cathepsin propeptide inhibitor domain-containing protein</fullName>
    </recommendedName>
</protein>
<reference evidence="2 3" key="1">
    <citation type="submission" date="2019-11" db="EMBL/GenBank/DDBJ databases">
        <title>Whole genome sequence of Oryza granulata.</title>
        <authorList>
            <person name="Li W."/>
        </authorList>
    </citation>
    <scope>NUCLEOTIDE SEQUENCE [LARGE SCALE GENOMIC DNA]</scope>
    <source>
        <strain evidence="3">cv. Menghai</strain>
        <tissue evidence="2">Leaf</tissue>
    </source>
</reference>
<gene>
    <name evidence="2" type="ORF">E2562_036053</name>
</gene>
<sequence>MGGPIASAIAGNWYEASIAGRRARELTGEKAMKTSHDEKFKSSKLTDEETMKEGALKLRHEKWMKECNRMYKDEAEKAWRFEIFKSNVQLIEKLNAEEEEKYGPRKNIMGYRQEK</sequence>
<organism evidence="2 3">
    <name type="scientific">Oryza meyeriana var. granulata</name>
    <dbReference type="NCBI Taxonomy" id="110450"/>
    <lineage>
        <taxon>Eukaryota</taxon>
        <taxon>Viridiplantae</taxon>
        <taxon>Streptophyta</taxon>
        <taxon>Embryophyta</taxon>
        <taxon>Tracheophyta</taxon>
        <taxon>Spermatophyta</taxon>
        <taxon>Magnoliopsida</taxon>
        <taxon>Liliopsida</taxon>
        <taxon>Poales</taxon>
        <taxon>Poaceae</taxon>
        <taxon>BOP clade</taxon>
        <taxon>Oryzoideae</taxon>
        <taxon>Oryzeae</taxon>
        <taxon>Oryzinae</taxon>
        <taxon>Oryza</taxon>
        <taxon>Oryza meyeriana</taxon>
    </lineage>
</organism>
<dbReference type="AlphaFoldDB" id="A0A6G1D9J7"/>
<dbReference type="EMBL" id="SPHZ02000007">
    <property type="protein sequence ID" value="KAF0909408.1"/>
    <property type="molecule type" value="Genomic_DNA"/>
</dbReference>
<dbReference type="Proteomes" id="UP000479710">
    <property type="component" value="Unassembled WGS sequence"/>
</dbReference>
<dbReference type="OrthoDB" id="615630at2759"/>
<accession>A0A6G1D9J7</accession>
<evidence type="ECO:0000259" key="1">
    <source>
        <dbReference type="SMART" id="SM00848"/>
    </source>
</evidence>
<dbReference type="Pfam" id="PF08246">
    <property type="entry name" value="Inhibitor_I29"/>
    <property type="match status" value="1"/>
</dbReference>
<name>A0A6G1D9J7_9ORYZ</name>
<dbReference type="SUPFAM" id="SSF54001">
    <property type="entry name" value="Cysteine proteinases"/>
    <property type="match status" value="1"/>
</dbReference>
<dbReference type="InterPro" id="IPR038765">
    <property type="entry name" value="Papain-like_cys_pep_sf"/>
</dbReference>
<comment type="caution">
    <text evidence="2">The sequence shown here is derived from an EMBL/GenBank/DDBJ whole genome shotgun (WGS) entry which is preliminary data.</text>
</comment>
<keyword evidence="3" id="KW-1185">Reference proteome</keyword>
<evidence type="ECO:0000313" key="2">
    <source>
        <dbReference type="EMBL" id="KAF0909408.1"/>
    </source>
</evidence>
<feature type="domain" description="Cathepsin propeptide inhibitor" evidence="1">
    <location>
        <begin position="60"/>
        <end position="101"/>
    </location>
</feature>
<dbReference type="Gene3D" id="1.10.287.2250">
    <property type="match status" value="1"/>
</dbReference>
<dbReference type="SMART" id="SM00848">
    <property type="entry name" value="Inhibitor_I29"/>
    <property type="match status" value="1"/>
</dbReference>
<proteinExistence type="predicted"/>
<dbReference type="InterPro" id="IPR013201">
    <property type="entry name" value="Prot_inhib_I29"/>
</dbReference>